<gene>
    <name evidence="1" type="ORF">GSPATT00031250001</name>
</gene>
<protein>
    <submittedName>
        <fullName evidence="1">Uncharacterized protein</fullName>
    </submittedName>
</protein>
<reference evidence="1 2" key="1">
    <citation type="journal article" date="2006" name="Nature">
        <title>Global trends of whole-genome duplications revealed by the ciliate Paramecium tetraurelia.</title>
        <authorList>
            <consortium name="Genoscope"/>
            <person name="Aury J.-M."/>
            <person name="Jaillon O."/>
            <person name="Duret L."/>
            <person name="Noel B."/>
            <person name="Jubin C."/>
            <person name="Porcel B.M."/>
            <person name="Segurens B."/>
            <person name="Daubin V."/>
            <person name="Anthouard V."/>
            <person name="Aiach N."/>
            <person name="Arnaiz O."/>
            <person name="Billaut A."/>
            <person name="Beisson J."/>
            <person name="Blanc I."/>
            <person name="Bouhouche K."/>
            <person name="Camara F."/>
            <person name="Duharcourt S."/>
            <person name="Guigo R."/>
            <person name="Gogendeau D."/>
            <person name="Katinka M."/>
            <person name="Keller A.-M."/>
            <person name="Kissmehl R."/>
            <person name="Klotz C."/>
            <person name="Koll F."/>
            <person name="Le Moue A."/>
            <person name="Lepere C."/>
            <person name="Malinsky S."/>
            <person name="Nowacki M."/>
            <person name="Nowak J.K."/>
            <person name="Plattner H."/>
            <person name="Poulain J."/>
            <person name="Ruiz F."/>
            <person name="Serrano V."/>
            <person name="Zagulski M."/>
            <person name="Dessen P."/>
            <person name="Betermier M."/>
            <person name="Weissenbach J."/>
            <person name="Scarpelli C."/>
            <person name="Schachter V."/>
            <person name="Sperling L."/>
            <person name="Meyer E."/>
            <person name="Cohen J."/>
            <person name="Wincker P."/>
        </authorList>
    </citation>
    <scope>NUCLEOTIDE SEQUENCE [LARGE SCALE GENOMIC DNA]</scope>
    <source>
        <strain evidence="1 2">Stock d4-2</strain>
    </source>
</reference>
<dbReference type="RefSeq" id="XP_001428418.1">
    <property type="nucleotide sequence ID" value="XM_001428381.1"/>
</dbReference>
<accession>A0BR53</accession>
<dbReference type="HOGENOM" id="CLU_2150721_0_0_1"/>
<dbReference type="AlphaFoldDB" id="A0BR53"/>
<dbReference type="InParanoid" id="A0BR53"/>
<keyword evidence="2" id="KW-1185">Reference proteome</keyword>
<sequence>MRQNTDLIMVFSFGKMKRLFLNNFTQMERWGLITGTEYFLAKLVHQHEHLMMNEIEDQKKHQKCGGEEFKQLSISIEQDQWQKTQFFCRKLSVAEDVANMINSCKSRFPIPI</sequence>
<evidence type="ECO:0000313" key="1">
    <source>
        <dbReference type="EMBL" id="CAK61020.1"/>
    </source>
</evidence>
<dbReference type="KEGG" id="ptm:GSPATT00031250001"/>
<proteinExistence type="predicted"/>
<dbReference type="Proteomes" id="UP000000600">
    <property type="component" value="Unassembled WGS sequence"/>
</dbReference>
<name>A0BR53_PARTE</name>
<dbReference type="EMBL" id="CT868011">
    <property type="protein sequence ID" value="CAK61020.1"/>
    <property type="molecule type" value="Genomic_DNA"/>
</dbReference>
<organism evidence="1 2">
    <name type="scientific">Paramecium tetraurelia</name>
    <dbReference type="NCBI Taxonomy" id="5888"/>
    <lineage>
        <taxon>Eukaryota</taxon>
        <taxon>Sar</taxon>
        <taxon>Alveolata</taxon>
        <taxon>Ciliophora</taxon>
        <taxon>Intramacronucleata</taxon>
        <taxon>Oligohymenophorea</taxon>
        <taxon>Peniculida</taxon>
        <taxon>Parameciidae</taxon>
        <taxon>Paramecium</taxon>
    </lineage>
</organism>
<dbReference type="OrthoDB" id="10412877at2759"/>
<evidence type="ECO:0000313" key="2">
    <source>
        <dbReference type="Proteomes" id="UP000000600"/>
    </source>
</evidence>
<dbReference type="GeneID" id="5014209"/>